<reference evidence="2" key="1">
    <citation type="journal article" date="2023" name="Nat. Microbiol.">
        <title>Babesia duncani multi-omics identifies virulence factors and drug targets.</title>
        <authorList>
            <person name="Singh P."/>
            <person name="Lonardi S."/>
            <person name="Liang Q."/>
            <person name="Vydyam P."/>
            <person name="Khabirova E."/>
            <person name="Fang T."/>
            <person name="Gihaz S."/>
            <person name="Thekkiniath J."/>
            <person name="Munshi M."/>
            <person name="Abel S."/>
            <person name="Ciampossin L."/>
            <person name="Batugedara G."/>
            <person name="Gupta M."/>
            <person name="Lu X.M."/>
            <person name="Lenz T."/>
            <person name="Chakravarty S."/>
            <person name="Cornillot E."/>
            <person name="Hu Y."/>
            <person name="Ma W."/>
            <person name="Gonzalez L.M."/>
            <person name="Sanchez S."/>
            <person name="Estrada K."/>
            <person name="Sanchez-Flores A."/>
            <person name="Montero E."/>
            <person name="Harb O.S."/>
            <person name="Le Roch K.G."/>
            <person name="Mamoun C.B."/>
        </authorList>
    </citation>
    <scope>NUCLEOTIDE SEQUENCE</scope>
    <source>
        <strain evidence="2">WA1</strain>
    </source>
</reference>
<dbReference type="RefSeq" id="XP_067803238.1">
    <property type="nucleotide sequence ID" value="XM_067946674.1"/>
</dbReference>
<proteinExistence type="predicted"/>
<dbReference type="GeneID" id="94335940"/>
<accession>A0AAD9PK96</accession>
<organism evidence="2 3">
    <name type="scientific">Babesia duncani</name>
    <dbReference type="NCBI Taxonomy" id="323732"/>
    <lineage>
        <taxon>Eukaryota</taxon>
        <taxon>Sar</taxon>
        <taxon>Alveolata</taxon>
        <taxon>Apicomplexa</taxon>
        <taxon>Aconoidasida</taxon>
        <taxon>Piroplasmida</taxon>
        <taxon>Babesiidae</taxon>
        <taxon>Babesia</taxon>
    </lineage>
</organism>
<dbReference type="AlphaFoldDB" id="A0AAD9PK96"/>
<comment type="caution">
    <text evidence="2">The sequence shown here is derived from an EMBL/GenBank/DDBJ whole genome shotgun (WGS) entry which is preliminary data.</text>
</comment>
<evidence type="ECO:0000313" key="3">
    <source>
        <dbReference type="Proteomes" id="UP001214638"/>
    </source>
</evidence>
<name>A0AAD9PK96_9APIC</name>
<dbReference type="KEGG" id="bdw:94335940"/>
<dbReference type="Proteomes" id="UP001214638">
    <property type="component" value="Unassembled WGS sequence"/>
</dbReference>
<evidence type="ECO:0000313" key="2">
    <source>
        <dbReference type="EMBL" id="KAK2196396.1"/>
    </source>
</evidence>
<dbReference type="EMBL" id="JALLKP010000002">
    <property type="protein sequence ID" value="KAK2196396.1"/>
    <property type="molecule type" value="Genomic_DNA"/>
</dbReference>
<feature type="region of interest" description="Disordered" evidence="1">
    <location>
        <begin position="315"/>
        <end position="367"/>
    </location>
</feature>
<gene>
    <name evidence="2" type="ORF">BdWA1_001642</name>
</gene>
<keyword evidence="3" id="KW-1185">Reference proteome</keyword>
<feature type="compositionally biased region" description="Acidic residues" evidence="1">
    <location>
        <begin position="358"/>
        <end position="367"/>
    </location>
</feature>
<protein>
    <submittedName>
        <fullName evidence="2">CD2 antigen cytoplasmic tail-binding protein 2-Lin1</fullName>
    </submittedName>
</protein>
<sequence length="367" mass="42104">MYQPQEVERIKEQRRKKQLGIDLDTNVDFSILPQESQDDPENEDGILGEFEPFNMTKELAEGYVNSKGDFTSTTKTFTSDNREFMKNKQSDAWIDSANQDGLESSKRDREFYAKKPKRVDAEKLDVFQALAAVPTIDIIKKLISKLQYGQTPIEALKNKNTSTRDTREENDKQPNVVEISKENLLDSLGISELSHAITMIWQSLFKITHSIADVYYQTREEIQQALMNFKTKGKPGRLLEFKWVNGDGKVYGPSTREDIIKWIAMVLVALEMLIHIQDYISDVNTIVVREVVDGTPTSEDFINLKESFVYTEFDRNSNSKNNQSEQAESDDSDDCFAPKHRKSNLIGIRKKDAPINNSDDESDYEQV</sequence>
<evidence type="ECO:0000256" key="1">
    <source>
        <dbReference type="SAM" id="MobiDB-lite"/>
    </source>
</evidence>